<reference evidence="24 25" key="1">
    <citation type="journal article" date="2018" name="Gigascience">
        <title>Genomes of trombidid mites reveal novel predicted allergens and laterally-transferred genes associated with secondary metabolism.</title>
        <authorList>
            <person name="Dong X."/>
            <person name="Chaisiri K."/>
            <person name="Xia D."/>
            <person name="Armstrong S.D."/>
            <person name="Fang Y."/>
            <person name="Donnelly M.J."/>
            <person name="Kadowaki T."/>
            <person name="McGarry J.W."/>
            <person name="Darby A.C."/>
            <person name="Makepeace B.L."/>
        </authorList>
    </citation>
    <scope>NUCLEOTIDE SEQUENCE [LARGE SCALE GENOMIC DNA]</scope>
    <source>
        <strain evidence="24">UoL-WK</strain>
    </source>
</reference>
<evidence type="ECO:0000256" key="19">
    <source>
        <dbReference type="ARBA" id="ARBA00033291"/>
    </source>
</evidence>
<organism evidence="24 25">
    <name type="scientific">Dinothrombium tinctorium</name>
    <dbReference type="NCBI Taxonomy" id="1965070"/>
    <lineage>
        <taxon>Eukaryota</taxon>
        <taxon>Metazoa</taxon>
        <taxon>Ecdysozoa</taxon>
        <taxon>Arthropoda</taxon>
        <taxon>Chelicerata</taxon>
        <taxon>Arachnida</taxon>
        <taxon>Acari</taxon>
        <taxon>Acariformes</taxon>
        <taxon>Trombidiformes</taxon>
        <taxon>Prostigmata</taxon>
        <taxon>Anystina</taxon>
        <taxon>Parasitengona</taxon>
        <taxon>Trombidioidea</taxon>
        <taxon>Trombidiidae</taxon>
        <taxon>Dinothrombium</taxon>
    </lineage>
</organism>
<gene>
    <name evidence="24" type="ORF">B4U79_07896</name>
    <name evidence="21" type="ORF">B4U79_08458</name>
    <name evidence="22" type="ORF">B4U79_14683</name>
    <name evidence="23" type="ORF">B4U79_14787</name>
</gene>
<dbReference type="InterPro" id="IPR029044">
    <property type="entry name" value="Nucleotide-diphossugar_trans"/>
</dbReference>
<proteinExistence type="inferred from homology"/>
<evidence type="ECO:0000256" key="8">
    <source>
        <dbReference type="ARBA" id="ARBA00022692"/>
    </source>
</evidence>
<evidence type="ECO:0000313" key="25">
    <source>
        <dbReference type="Proteomes" id="UP000285301"/>
    </source>
</evidence>
<dbReference type="PANTHER" id="PTHR46420:SF1">
    <property type="entry name" value="BETA-1,4-GLUCURONYLTRANSFERASE 1"/>
    <property type="match status" value="1"/>
</dbReference>
<evidence type="ECO:0000256" key="4">
    <source>
        <dbReference type="ARBA" id="ARBA00008539"/>
    </source>
</evidence>
<keyword evidence="11" id="KW-1133">Transmembrane helix</keyword>
<dbReference type="Proteomes" id="UP000285301">
    <property type="component" value="Unassembled WGS sequence"/>
</dbReference>
<dbReference type="Gene3D" id="3.90.550.10">
    <property type="entry name" value="Spore Coat Polysaccharide Biosynthesis Protein SpsA, Chain A"/>
    <property type="match status" value="1"/>
</dbReference>
<keyword evidence="25" id="KW-1185">Reference proteome</keyword>
<evidence type="ECO:0000256" key="12">
    <source>
        <dbReference type="ARBA" id="ARBA00023034"/>
    </source>
</evidence>
<evidence type="ECO:0000256" key="3">
    <source>
        <dbReference type="ARBA" id="ARBA00004922"/>
    </source>
</evidence>
<evidence type="ECO:0000256" key="14">
    <source>
        <dbReference type="ARBA" id="ARBA00023180"/>
    </source>
</evidence>
<dbReference type="OrthoDB" id="9974378at2759"/>
<keyword evidence="12" id="KW-0333">Golgi apparatus</keyword>
<reference evidence="24" key="2">
    <citation type="submission" date="2018-11" db="EMBL/GenBank/DDBJ databases">
        <title>Trombidioid mite genomics.</title>
        <authorList>
            <person name="Dong X."/>
        </authorList>
    </citation>
    <scope>NUCLEOTIDE SEQUENCE</scope>
    <source>
        <strain evidence="24">UoL-WK</strain>
    </source>
</reference>
<keyword evidence="6" id="KW-0328">Glycosyltransferase</keyword>
<evidence type="ECO:0000313" key="21">
    <source>
        <dbReference type="EMBL" id="RWS05376.1"/>
    </source>
</evidence>
<evidence type="ECO:0000313" key="22">
    <source>
        <dbReference type="EMBL" id="RWS05402.1"/>
    </source>
</evidence>
<accession>A0A3S3PDY8</accession>
<evidence type="ECO:0000256" key="17">
    <source>
        <dbReference type="ARBA" id="ARBA00032175"/>
    </source>
</evidence>
<evidence type="ECO:0000256" key="2">
    <source>
        <dbReference type="ARBA" id="ARBA00004323"/>
    </source>
</evidence>
<evidence type="ECO:0000256" key="5">
    <source>
        <dbReference type="ARBA" id="ARBA00017962"/>
    </source>
</evidence>
<keyword evidence="14" id="KW-0325">Glycoprotein</keyword>
<evidence type="ECO:0000256" key="11">
    <source>
        <dbReference type="ARBA" id="ARBA00022989"/>
    </source>
</evidence>
<dbReference type="Pfam" id="PF13896">
    <property type="entry name" value="Glyco_transf_49"/>
    <property type="match status" value="1"/>
</dbReference>
<evidence type="ECO:0000256" key="18">
    <source>
        <dbReference type="ARBA" id="ARBA00032181"/>
    </source>
</evidence>
<dbReference type="AlphaFoldDB" id="A0A3S3PDY8"/>
<dbReference type="GO" id="GO:0035269">
    <property type="term" value="P:protein O-linked glycosylation via mannose"/>
    <property type="evidence" value="ECO:0007669"/>
    <property type="project" value="TreeGrafter"/>
</dbReference>
<evidence type="ECO:0000256" key="20">
    <source>
        <dbReference type="ARBA" id="ARBA00047852"/>
    </source>
</evidence>
<comment type="subcellular location">
    <subcellularLocation>
        <location evidence="2">Golgi apparatus membrane</location>
        <topology evidence="2">Single-pass type II membrane protein</topology>
    </subcellularLocation>
</comment>
<dbReference type="GO" id="GO:0000139">
    <property type="term" value="C:Golgi membrane"/>
    <property type="evidence" value="ECO:0007669"/>
    <property type="project" value="UniProtKB-SubCell"/>
</dbReference>
<comment type="caution">
    <text evidence="24">The sequence shown here is derived from an EMBL/GenBank/DDBJ whole genome shotgun (WGS) entry which is preliminary data.</text>
</comment>
<dbReference type="EMBL" id="NCKU01004816">
    <property type="protein sequence ID" value="RWS05402.1"/>
    <property type="molecule type" value="Genomic_DNA"/>
</dbReference>
<evidence type="ECO:0000256" key="7">
    <source>
        <dbReference type="ARBA" id="ARBA00022679"/>
    </source>
</evidence>
<keyword evidence="15" id="KW-0464">Manganese</keyword>
<sequence length="438" mass="51763">MAFYWKRVILILVLAIAILQIVHLTLLNKLELKKMERIKRSKVSIDSHSLPYATNDIIEDRKRMWNLVKESSILDSSGEYRIINHFLRANSLGARNHIRKDVTLVTHSSISRLHNLITVIERWQGLVSLSLFTLTEDIPLAIETLLLLRRCNSIIRYNVSFHLIYPLRIPLTVLSTTATITSRTLLDSFSHVDCENISKFVKYLQPKSMNYAHKSVPFPNNLLRNVGRRNALSDFVFVTDIDLIPSSKLREQFVEFASENKLFEDTLKEDKTVYVVPVYEMKEESFKLNLPKEKTELLRSIETMEARPFYFELCWKCHKYTDYEAWQREPQRAKLAALFEVLWQDPWEPFYISRNNVPLYDERFRQYGFNRISQVCELHIAGYKFSVLNNAFLIHNGLKTADSFHSEKDFELEKNRLLFRQFKSELKEKYPQSSRRCY</sequence>
<evidence type="ECO:0000256" key="6">
    <source>
        <dbReference type="ARBA" id="ARBA00022676"/>
    </source>
</evidence>
<comment type="pathway">
    <text evidence="3">Protein modification; protein glycosylation.</text>
</comment>
<comment type="similarity">
    <text evidence="4">Belongs to the glycosyltransferase 49 family.</text>
</comment>
<dbReference type="GO" id="GO:0015020">
    <property type="term" value="F:glucuronosyltransferase activity"/>
    <property type="evidence" value="ECO:0007669"/>
    <property type="project" value="InterPro"/>
</dbReference>
<evidence type="ECO:0000256" key="9">
    <source>
        <dbReference type="ARBA" id="ARBA00022723"/>
    </source>
</evidence>
<comment type="cofactor">
    <cofactor evidence="1">
        <name>Mn(2+)</name>
        <dbReference type="ChEBI" id="CHEBI:29035"/>
    </cofactor>
</comment>
<evidence type="ECO:0000256" key="15">
    <source>
        <dbReference type="ARBA" id="ARBA00023211"/>
    </source>
</evidence>
<protein>
    <recommendedName>
        <fullName evidence="5">Beta-1,4-glucuronyltransferase 1</fullName>
    </recommendedName>
    <alternativeName>
        <fullName evidence="16">I-beta-1,3-N-acetylglucosaminyltransferase</fullName>
    </alternativeName>
    <alternativeName>
        <fullName evidence="19">N-acetyllactosaminide beta-1,3-N-acetylglucosaminyltransferase</fullName>
    </alternativeName>
    <alternativeName>
        <fullName evidence="17">Poly-N-acetyllactosamine extension enzyme</fullName>
    </alternativeName>
    <alternativeName>
        <fullName evidence="18">UDP-GlcNAc:betaGal beta-1,3-N-acetylglucosaminyltransferase 1</fullName>
    </alternativeName>
</protein>
<dbReference type="PANTHER" id="PTHR46420">
    <property type="entry name" value="BETA-1,4-GLUCURONYLTRANSFERASE 1"/>
    <property type="match status" value="1"/>
</dbReference>
<dbReference type="UniPathway" id="UPA00378"/>
<keyword evidence="9" id="KW-0479">Metal-binding</keyword>
<dbReference type="EMBL" id="NCKU01004076">
    <property type="protein sequence ID" value="RWS06480.1"/>
    <property type="molecule type" value="Genomic_DNA"/>
</dbReference>
<dbReference type="InterPro" id="IPR043189">
    <property type="entry name" value="B4GAT1"/>
</dbReference>
<keyword evidence="10" id="KW-0735">Signal-anchor</keyword>
<evidence type="ECO:0000313" key="24">
    <source>
        <dbReference type="EMBL" id="RWS06480.1"/>
    </source>
</evidence>
<evidence type="ECO:0000256" key="1">
    <source>
        <dbReference type="ARBA" id="ARBA00001936"/>
    </source>
</evidence>
<keyword evidence="8" id="KW-0812">Transmembrane</keyword>
<comment type="catalytic activity">
    <reaction evidence="20">
        <text>3-O-[beta-D-Xyl-(1-&gt;4)-Rib-ol-P-Rib-ol-P-3-beta-D-GalNAc-(1-&gt;3)-beta-D-GlcNAc-(1-&gt;4)-(O-6-P-alpha-D-Man)]-Thr-[protein] + UDP-alpha-D-glucuronate = 3-O-[beta-D-GlcA-(1-&gt;3)-beta-D-Xyl-(1-&gt;4)-Rib-ol-P-Rib-ol-P-3-beta-D-GalNAc-(1-&gt;3)-beta-D-GlcNAc-(1-&gt;4)-(O-6-P-alpha-D-Man)]-Thr-[protein] + UDP + H(+)</text>
        <dbReference type="Rhea" id="RHEA:46860"/>
        <dbReference type="Rhea" id="RHEA-COMP:15023"/>
        <dbReference type="Rhea" id="RHEA-COMP:17482"/>
        <dbReference type="ChEBI" id="CHEBI:15378"/>
        <dbReference type="ChEBI" id="CHEBI:58052"/>
        <dbReference type="ChEBI" id="CHEBI:58223"/>
        <dbReference type="ChEBI" id="CHEBI:142405"/>
        <dbReference type="ChEBI" id="CHEBI:177336"/>
    </reaction>
</comment>
<evidence type="ECO:0000256" key="10">
    <source>
        <dbReference type="ARBA" id="ARBA00022968"/>
    </source>
</evidence>
<keyword evidence="7 24" id="KW-0808">Transferase</keyword>
<evidence type="ECO:0000313" key="23">
    <source>
        <dbReference type="EMBL" id="RWS06476.1"/>
    </source>
</evidence>
<dbReference type="GO" id="GO:0046872">
    <property type="term" value="F:metal ion binding"/>
    <property type="evidence" value="ECO:0007669"/>
    <property type="project" value="UniProtKB-KW"/>
</dbReference>
<dbReference type="STRING" id="1965070.A0A3S3PDY8"/>
<evidence type="ECO:0000256" key="13">
    <source>
        <dbReference type="ARBA" id="ARBA00023136"/>
    </source>
</evidence>
<dbReference type="EMBL" id="NCKU01004836">
    <property type="protein sequence ID" value="RWS05376.1"/>
    <property type="molecule type" value="Genomic_DNA"/>
</dbReference>
<dbReference type="EMBL" id="NCKU01004077">
    <property type="protein sequence ID" value="RWS06476.1"/>
    <property type="molecule type" value="Genomic_DNA"/>
</dbReference>
<evidence type="ECO:0000256" key="16">
    <source>
        <dbReference type="ARBA" id="ARBA00030723"/>
    </source>
</evidence>
<keyword evidence="13" id="KW-0472">Membrane</keyword>
<name>A0A3S3PDY8_9ACAR</name>